<dbReference type="GO" id="GO:0016747">
    <property type="term" value="F:acyltransferase activity, transferring groups other than amino-acyl groups"/>
    <property type="evidence" value="ECO:0007669"/>
    <property type="project" value="InterPro"/>
</dbReference>
<dbReference type="Proteomes" id="UP001055460">
    <property type="component" value="Chromosome"/>
</dbReference>
<dbReference type="InterPro" id="IPR016181">
    <property type="entry name" value="Acyl_CoA_acyltransferase"/>
</dbReference>
<sequence length="171" mass="18850">MPLIRPTRESDLSLLPAIERSSGEVFRTVPELAWIADDDVQSAEAHREFLRTGLSVVMVDASDRPIAFLCATVADDAMHIWQLAVEAERQGQGLGRTLMLAAIAHARVTSCAAVTLTTFRDLAWNEHFYRKLGFVTLDAGELDPRLAEILANEAAHGLPAERRCAMRLKLA</sequence>
<evidence type="ECO:0000256" key="2">
    <source>
        <dbReference type="ARBA" id="ARBA00023315"/>
    </source>
</evidence>
<dbReference type="InterPro" id="IPR000182">
    <property type="entry name" value="GNAT_dom"/>
</dbReference>
<evidence type="ECO:0000313" key="5">
    <source>
        <dbReference type="Proteomes" id="UP001055460"/>
    </source>
</evidence>
<keyword evidence="1" id="KW-0808">Transferase</keyword>
<protein>
    <submittedName>
        <fullName evidence="4">GNAT family N-acetyltransferase</fullName>
    </submittedName>
</protein>
<dbReference type="RefSeq" id="WP_090293937.1">
    <property type="nucleotide sequence ID" value="NZ_CAXURO020000001.1"/>
</dbReference>
<gene>
    <name evidence="4" type="ORF">NE863_08630</name>
</gene>
<feature type="domain" description="N-acetyltransferase" evidence="3">
    <location>
        <begin position="2"/>
        <end position="159"/>
    </location>
</feature>
<evidence type="ECO:0000259" key="3">
    <source>
        <dbReference type="PROSITE" id="PS51186"/>
    </source>
</evidence>
<dbReference type="PROSITE" id="PS51186">
    <property type="entry name" value="GNAT"/>
    <property type="match status" value="1"/>
</dbReference>
<dbReference type="Pfam" id="PF00583">
    <property type="entry name" value="Acetyltransf_1"/>
    <property type="match status" value="1"/>
</dbReference>
<reference evidence="4" key="1">
    <citation type="submission" date="2022-06" db="EMBL/GenBank/DDBJ databases">
        <title>Physiological and biochemical characterization and genomic elucidation of a strain of the genus Ensifer adhaerens M8 that combines arsenic oxidation and chromium reduction.</title>
        <authorList>
            <person name="Li X."/>
            <person name="Yu c."/>
        </authorList>
    </citation>
    <scope>NUCLEOTIDE SEQUENCE</scope>
    <source>
        <strain evidence="4">M8</strain>
    </source>
</reference>
<dbReference type="AlphaFoldDB" id="A0A9Q9DB68"/>
<evidence type="ECO:0000256" key="1">
    <source>
        <dbReference type="ARBA" id="ARBA00022679"/>
    </source>
</evidence>
<organism evidence="4 5">
    <name type="scientific">Ensifer adhaerens</name>
    <name type="common">Sinorhizobium morelense</name>
    <dbReference type="NCBI Taxonomy" id="106592"/>
    <lineage>
        <taxon>Bacteria</taxon>
        <taxon>Pseudomonadati</taxon>
        <taxon>Pseudomonadota</taxon>
        <taxon>Alphaproteobacteria</taxon>
        <taxon>Hyphomicrobiales</taxon>
        <taxon>Rhizobiaceae</taxon>
        <taxon>Sinorhizobium/Ensifer group</taxon>
        <taxon>Ensifer</taxon>
    </lineage>
</organism>
<dbReference type="CDD" id="cd04301">
    <property type="entry name" value="NAT_SF"/>
    <property type="match status" value="1"/>
</dbReference>
<dbReference type="OrthoDB" id="572496at2"/>
<keyword evidence="2" id="KW-0012">Acyltransferase</keyword>
<proteinExistence type="predicted"/>
<dbReference type="PANTHER" id="PTHR43800:SF1">
    <property type="entry name" value="PEPTIDYL-LYSINE N-ACETYLTRANSFERASE YJAB"/>
    <property type="match status" value="1"/>
</dbReference>
<dbReference type="SUPFAM" id="SSF55729">
    <property type="entry name" value="Acyl-CoA N-acyltransferases (Nat)"/>
    <property type="match status" value="1"/>
</dbReference>
<evidence type="ECO:0000313" key="4">
    <source>
        <dbReference type="EMBL" id="USJ25014.1"/>
    </source>
</evidence>
<accession>A0A9Q9DB68</accession>
<dbReference type="PANTHER" id="PTHR43800">
    <property type="entry name" value="PEPTIDYL-LYSINE N-ACETYLTRANSFERASE YJAB"/>
    <property type="match status" value="1"/>
</dbReference>
<dbReference type="EMBL" id="CP098807">
    <property type="protein sequence ID" value="USJ25014.1"/>
    <property type="molecule type" value="Genomic_DNA"/>
</dbReference>
<name>A0A9Q9DB68_ENSAD</name>
<dbReference type="Gene3D" id="3.40.630.30">
    <property type="match status" value="1"/>
</dbReference>